<dbReference type="GO" id="GO:0000278">
    <property type="term" value="P:mitotic cell cycle"/>
    <property type="evidence" value="ECO:0007669"/>
    <property type="project" value="TreeGrafter"/>
</dbReference>
<feature type="domain" description="Kinesin motor" evidence="2">
    <location>
        <begin position="5"/>
        <end position="206"/>
    </location>
</feature>
<dbReference type="AlphaFoldDB" id="A0AA86QRX4"/>
<accession>A0AA86QRX4</accession>
<gene>
    <name evidence="3" type="ORF">HINF_LOCUS45774</name>
    <name evidence="4" type="ORF">HINF_LOCUS48127</name>
</gene>
<evidence type="ECO:0000313" key="5">
    <source>
        <dbReference type="Proteomes" id="UP001642409"/>
    </source>
</evidence>
<dbReference type="Pfam" id="PF00225">
    <property type="entry name" value="Kinesin"/>
    <property type="match status" value="1"/>
</dbReference>
<dbReference type="InterPro" id="IPR001752">
    <property type="entry name" value="Kinesin_motor_dom"/>
</dbReference>
<dbReference type="PROSITE" id="PS50067">
    <property type="entry name" value="KINESIN_MOTOR_2"/>
    <property type="match status" value="1"/>
</dbReference>
<comment type="caution">
    <text evidence="3">The sequence shown here is derived from an EMBL/GenBank/DDBJ whole genome shotgun (WGS) entry which is preliminary data.</text>
</comment>
<proteinExistence type="inferred from homology"/>
<dbReference type="EMBL" id="CATOUU010000902">
    <property type="protein sequence ID" value="CAI9958129.1"/>
    <property type="molecule type" value="Genomic_DNA"/>
</dbReference>
<dbReference type="GO" id="GO:0007018">
    <property type="term" value="P:microtubule-based movement"/>
    <property type="evidence" value="ECO:0007669"/>
    <property type="project" value="InterPro"/>
</dbReference>
<keyword evidence="5" id="KW-1185">Reference proteome</keyword>
<evidence type="ECO:0000313" key="4">
    <source>
        <dbReference type="EMBL" id="CAL6058237.1"/>
    </source>
</evidence>
<dbReference type="InterPro" id="IPR027417">
    <property type="entry name" value="P-loop_NTPase"/>
</dbReference>
<dbReference type="GO" id="GO:0003777">
    <property type="term" value="F:microtubule motor activity"/>
    <property type="evidence" value="ECO:0007669"/>
    <property type="project" value="InterPro"/>
</dbReference>
<dbReference type="PANTHER" id="PTHR47968">
    <property type="entry name" value="CENTROMERE PROTEIN E"/>
    <property type="match status" value="1"/>
</dbReference>
<protein>
    <submittedName>
        <fullName evidence="3">Kinesin-like protein</fullName>
    </submittedName>
    <submittedName>
        <fullName evidence="4">Kinesin-like_protein</fullName>
    </submittedName>
</protein>
<evidence type="ECO:0000256" key="1">
    <source>
        <dbReference type="PROSITE-ProRule" id="PRU00283"/>
    </source>
</evidence>
<keyword evidence="1" id="KW-0505">Motor protein</keyword>
<evidence type="ECO:0000259" key="2">
    <source>
        <dbReference type="PROSITE" id="PS50067"/>
    </source>
</evidence>
<feature type="binding site" evidence="1">
    <location>
        <begin position="99"/>
        <end position="106"/>
    </location>
    <ligand>
        <name>ATP</name>
        <dbReference type="ChEBI" id="CHEBI:30616"/>
    </ligand>
</feature>
<dbReference type="GO" id="GO:0008017">
    <property type="term" value="F:microtubule binding"/>
    <property type="evidence" value="ECO:0007669"/>
    <property type="project" value="InterPro"/>
</dbReference>
<keyword evidence="1" id="KW-0067">ATP-binding</keyword>
<dbReference type="PANTHER" id="PTHR47968:SF50">
    <property type="entry name" value="KINESIN-LIKE PROTEIN"/>
    <property type="match status" value="1"/>
</dbReference>
<comment type="similarity">
    <text evidence="1">Belongs to the TRAFAC class myosin-kinesin ATPase superfamily. Kinesin family.</text>
</comment>
<dbReference type="SUPFAM" id="SSF52540">
    <property type="entry name" value="P-loop containing nucleoside triphosphate hydrolases"/>
    <property type="match status" value="1"/>
</dbReference>
<dbReference type="GO" id="GO:0005524">
    <property type="term" value="F:ATP binding"/>
    <property type="evidence" value="ECO:0007669"/>
    <property type="project" value="UniProtKB-UniRule"/>
</dbReference>
<dbReference type="EMBL" id="CAXDID020000220">
    <property type="protein sequence ID" value="CAL6058237.1"/>
    <property type="molecule type" value="Genomic_DNA"/>
</dbReference>
<sequence>MSTENIKVIVRCRPLNKREISFNAQNIITINSNAGQVIVNSPDKTKTQNDTPEEHFQQIFTFDKVFGTQSMNIDLFNQSFKSVVQAVTQGYNACIFTYGQTGCGKTFTMTGEQSNVGYIVNSFDCIFDYISTLPNSVQIVLKASYIEIHNEKIKDLVTNLNDLSVNESKELGIYVGNLSEHLCYTKTDLQIVRQDGYKTEIQLQHA</sequence>
<dbReference type="InterPro" id="IPR027640">
    <property type="entry name" value="Kinesin-like_fam"/>
</dbReference>
<dbReference type="GO" id="GO:0005874">
    <property type="term" value="C:microtubule"/>
    <property type="evidence" value="ECO:0007669"/>
    <property type="project" value="TreeGrafter"/>
</dbReference>
<dbReference type="SMART" id="SM00129">
    <property type="entry name" value="KISc"/>
    <property type="match status" value="1"/>
</dbReference>
<organism evidence="3">
    <name type="scientific">Hexamita inflata</name>
    <dbReference type="NCBI Taxonomy" id="28002"/>
    <lineage>
        <taxon>Eukaryota</taxon>
        <taxon>Metamonada</taxon>
        <taxon>Diplomonadida</taxon>
        <taxon>Hexamitidae</taxon>
        <taxon>Hexamitinae</taxon>
        <taxon>Hexamita</taxon>
    </lineage>
</organism>
<dbReference type="InterPro" id="IPR036961">
    <property type="entry name" value="Kinesin_motor_dom_sf"/>
</dbReference>
<reference evidence="3" key="1">
    <citation type="submission" date="2023-06" db="EMBL/GenBank/DDBJ databases">
        <authorList>
            <person name="Kurt Z."/>
        </authorList>
    </citation>
    <scope>NUCLEOTIDE SEQUENCE</scope>
</reference>
<reference evidence="4 5" key="2">
    <citation type="submission" date="2024-07" db="EMBL/GenBank/DDBJ databases">
        <authorList>
            <person name="Akdeniz Z."/>
        </authorList>
    </citation>
    <scope>NUCLEOTIDE SEQUENCE [LARGE SCALE GENOMIC DNA]</scope>
</reference>
<evidence type="ECO:0000313" key="3">
    <source>
        <dbReference type="EMBL" id="CAI9958129.1"/>
    </source>
</evidence>
<keyword evidence="1" id="KW-0547">Nucleotide-binding</keyword>
<name>A0AA86QRX4_9EUKA</name>
<dbReference type="Proteomes" id="UP001642409">
    <property type="component" value="Unassembled WGS sequence"/>
</dbReference>
<dbReference type="Gene3D" id="3.40.850.10">
    <property type="entry name" value="Kinesin motor domain"/>
    <property type="match status" value="1"/>
</dbReference>